<dbReference type="RefSeq" id="WP_088771974.1">
    <property type="nucleotide sequence ID" value="NZ_AP023082.1"/>
</dbReference>
<reference evidence="2 3" key="1">
    <citation type="submission" date="2017-06" db="EMBL/GenBank/DDBJ databases">
        <title>Complete genome of Francisella halioticida.</title>
        <authorList>
            <person name="Sjodin A."/>
        </authorList>
    </citation>
    <scope>NUCLEOTIDE SEQUENCE [LARGE SCALE GENOMIC DNA]</scope>
    <source>
        <strain evidence="2 3">DSM 23729</strain>
    </source>
</reference>
<gene>
    <name evidence="2" type="ORF">CDV26_02585</name>
</gene>
<proteinExistence type="predicted"/>
<name>A0ABN5AZ37_9GAMM</name>
<evidence type="ECO:0000313" key="2">
    <source>
        <dbReference type="EMBL" id="ASG67432.1"/>
    </source>
</evidence>
<dbReference type="InterPro" id="IPR006840">
    <property type="entry name" value="ChaC"/>
</dbReference>
<sequence length="134" mass="15444">MKSDFKKLITAKIQEVNDKGIKTRNYEQIEECYQQTLSEIAKTNDLYLFAYGSLIWKCDIKVKSSILSKINEFSRSFCINLDGFRGSKKRPGLMMAVEEKDSNAVCYGKIYRISMIYPVNLGQFTTSFSIIYSN</sequence>
<keyword evidence="3" id="KW-1185">Reference proteome</keyword>
<protein>
    <recommendedName>
        <fullName evidence="4">Gamma-glutamylcyclotransferase</fullName>
    </recommendedName>
</protein>
<dbReference type="Pfam" id="PF04752">
    <property type="entry name" value="ChaC"/>
    <property type="match status" value="1"/>
</dbReference>
<dbReference type="EMBL" id="CP022132">
    <property type="protein sequence ID" value="ASG67432.1"/>
    <property type="molecule type" value="Genomic_DNA"/>
</dbReference>
<dbReference type="Proteomes" id="UP000249910">
    <property type="component" value="Chromosome"/>
</dbReference>
<organism evidence="2 3">
    <name type="scientific">Francisella halioticida</name>
    <dbReference type="NCBI Taxonomy" id="549298"/>
    <lineage>
        <taxon>Bacteria</taxon>
        <taxon>Pseudomonadati</taxon>
        <taxon>Pseudomonadota</taxon>
        <taxon>Gammaproteobacteria</taxon>
        <taxon>Thiotrichales</taxon>
        <taxon>Francisellaceae</taxon>
        <taxon>Francisella</taxon>
    </lineage>
</organism>
<evidence type="ECO:0000313" key="3">
    <source>
        <dbReference type="Proteomes" id="UP000249910"/>
    </source>
</evidence>
<accession>A0ABN5AZ37</accession>
<evidence type="ECO:0008006" key="4">
    <source>
        <dbReference type="Google" id="ProtNLM"/>
    </source>
</evidence>
<evidence type="ECO:0000256" key="1">
    <source>
        <dbReference type="ARBA" id="ARBA00023239"/>
    </source>
</evidence>
<keyword evidence="1" id="KW-0456">Lyase</keyword>